<name>A0A286RGG3_9BACT</name>
<sequence>MLIFLHEPMTGELNGMTSADHRVAHHAYWRTSTLAPSWRIEQLGGAA</sequence>
<gene>
    <name evidence="1" type="ORF">THTE_2434</name>
</gene>
<keyword evidence="2" id="KW-1185">Reference proteome</keyword>
<dbReference type="KEGG" id="ttf:THTE_2434"/>
<evidence type="ECO:0000313" key="1">
    <source>
        <dbReference type="EMBL" id="ASV75036.1"/>
    </source>
</evidence>
<accession>A0A286RGG3</accession>
<dbReference type="EMBL" id="CP018477">
    <property type="protein sequence ID" value="ASV75036.1"/>
    <property type="molecule type" value="Genomic_DNA"/>
</dbReference>
<dbReference type="AlphaFoldDB" id="A0A286RGG3"/>
<protein>
    <submittedName>
        <fullName evidence="1">Uncharacterized protein</fullName>
    </submittedName>
</protein>
<organism evidence="1 2">
    <name type="scientific">Thermogutta terrifontis</name>
    <dbReference type="NCBI Taxonomy" id="1331910"/>
    <lineage>
        <taxon>Bacteria</taxon>
        <taxon>Pseudomonadati</taxon>
        <taxon>Planctomycetota</taxon>
        <taxon>Planctomycetia</taxon>
        <taxon>Pirellulales</taxon>
        <taxon>Thermoguttaceae</taxon>
        <taxon>Thermogutta</taxon>
    </lineage>
</organism>
<proteinExistence type="predicted"/>
<evidence type="ECO:0000313" key="2">
    <source>
        <dbReference type="Proteomes" id="UP000215086"/>
    </source>
</evidence>
<dbReference type="Proteomes" id="UP000215086">
    <property type="component" value="Chromosome"/>
</dbReference>
<reference evidence="1 2" key="1">
    <citation type="journal article" name="Front. Microbiol.">
        <title>Sugar Metabolism of the First Thermophilic Planctomycete Thermogutta terrifontis: Comparative Genomic and Transcriptomic Approaches.</title>
        <authorList>
            <person name="Elcheninov A.G."/>
            <person name="Menzel P."/>
            <person name="Gudbergsdottir S.R."/>
            <person name="Slesarev A.I."/>
            <person name="Kadnikov V.V."/>
            <person name="Krogh A."/>
            <person name="Bonch-Osmolovskaya E.A."/>
            <person name="Peng X."/>
            <person name="Kublanov I.V."/>
        </authorList>
    </citation>
    <scope>NUCLEOTIDE SEQUENCE [LARGE SCALE GENOMIC DNA]</scope>
    <source>
        <strain evidence="1 2">R1</strain>
    </source>
</reference>